<keyword evidence="6" id="KW-1185">Reference proteome</keyword>
<dbReference type="Gene3D" id="3.30.40.10">
    <property type="entry name" value="Zinc/RING finger domain, C3HC4 (zinc finger)"/>
    <property type="match status" value="1"/>
</dbReference>
<dbReference type="Pfam" id="PF00092">
    <property type="entry name" value="VWA"/>
    <property type="match status" value="1"/>
</dbReference>
<dbReference type="eggNOG" id="ENOG502RXR2">
    <property type="taxonomic scope" value="Eukaryota"/>
</dbReference>
<reference evidence="6" key="2">
    <citation type="submission" date="2013-12" db="EMBL/GenBank/DDBJ databases">
        <authorList>
            <person name="Yu Y."/>
            <person name="Lee S."/>
            <person name="de Baynast K."/>
            <person name="Wissotski M."/>
            <person name="Liu L."/>
            <person name="Talag J."/>
            <person name="Goicoechea J."/>
            <person name="Angelova A."/>
            <person name="Jetty R."/>
            <person name="Kudrna D."/>
            <person name="Golser W."/>
            <person name="Rivera L."/>
            <person name="Zhang J."/>
            <person name="Wing R."/>
        </authorList>
    </citation>
    <scope>NUCLEOTIDE SEQUENCE</scope>
</reference>
<dbReference type="Proteomes" id="UP000032180">
    <property type="component" value="Chromosome 6"/>
</dbReference>
<accession>A0A0D9WMZ2</accession>
<evidence type="ECO:0000256" key="1">
    <source>
        <dbReference type="PROSITE-ProRule" id="PRU00175"/>
    </source>
</evidence>
<dbReference type="InterPro" id="IPR013083">
    <property type="entry name" value="Znf_RING/FYVE/PHD"/>
</dbReference>
<organism evidence="5 6">
    <name type="scientific">Leersia perrieri</name>
    <dbReference type="NCBI Taxonomy" id="77586"/>
    <lineage>
        <taxon>Eukaryota</taxon>
        <taxon>Viridiplantae</taxon>
        <taxon>Streptophyta</taxon>
        <taxon>Embryophyta</taxon>
        <taxon>Tracheophyta</taxon>
        <taxon>Spermatophyta</taxon>
        <taxon>Magnoliopsida</taxon>
        <taxon>Liliopsida</taxon>
        <taxon>Poales</taxon>
        <taxon>Poaceae</taxon>
        <taxon>BOP clade</taxon>
        <taxon>Oryzoideae</taxon>
        <taxon>Oryzeae</taxon>
        <taxon>Oryzinae</taxon>
        <taxon>Leersia</taxon>
    </lineage>
</organism>
<dbReference type="PROSITE" id="PS50089">
    <property type="entry name" value="ZF_RING_2"/>
    <property type="match status" value="1"/>
</dbReference>
<dbReference type="InterPro" id="IPR002035">
    <property type="entry name" value="VWF_A"/>
</dbReference>
<evidence type="ECO:0000313" key="5">
    <source>
        <dbReference type="EnsemblPlants" id="LPERR06G05850.1"/>
    </source>
</evidence>
<feature type="domain" description="RING-type" evidence="3">
    <location>
        <begin position="17"/>
        <end position="54"/>
    </location>
</feature>
<dbReference type="SUPFAM" id="SSF53300">
    <property type="entry name" value="vWA-like"/>
    <property type="match status" value="1"/>
</dbReference>
<feature type="region of interest" description="Disordered" evidence="2">
    <location>
        <begin position="64"/>
        <end position="91"/>
    </location>
</feature>
<dbReference type="InterPro" id="IPR001841">
    <property type="entry name" value="Znf_RING"/>
</dbReference>
<dbReference type="Gramene" id="LPERR06G05850.1">
    <property type="protein sequence ID" value="LPERR06G05850.1"/>
    <property type="gene ID" value="LPERR06G05850"/>
</dbReference>
<dbReference type="Pfam" id="PF14624">
    <property type="entry name" value="Vwaint"/>
    <property type="match status" value="1"/>
</dbReference>
<proteinExistence type="predicted"/>
<reference evidence="5 6" key="1">
    <citation type="submission" date="2012-08" db="EMBL/GenBank/DDBJ databases">
        <title>Oryza genome evolution.</title>
        <authorList>
            <person name="Wing R.A."/>
        </authorList>
    </citation>
    <scope>NUCLEOTIDE SEQUENCE</scope>
</reference>
<feature type="compositionally biased region" description="Low complexity" evidence="2">
    <location>
        <begin position="532"/>
        <end position="542"/>
    </location>
</feature>
<dbReference type="Pfam" id="PF17123">
    <property type="entry name" value="zf-RING_11"/>
    <property type="match status" value="1"/>
</dbReference>
<name>A0A0D9WMZ2_9ORYZ</name>
<dbReference type="EnsemblPlants" id="LPERR06G05850.1">
    <property type="protein sequence ID" value="LPERR06G05850.1"/>
    <property type="gene ID" value="LPERR06G05850"/>
</dbReference>
<sequence>MAWWRRPRPGPSMVIRCPVCNGGMAHGQAIFTAECSHTFHLRCLPSHSSLCPVCATPWRDAPSPPPPLTAYDDDDDLPLAESPSPSPTLGNGGVMVLNTHCEYPAISRDAARDGFAVLVHARAPSPSPSTSRAPIDLVAVLDVSGSMAGSDKLALVKRATGFVIDSLGAGDRLAVVAFSTDARLVLRLTRMTPDGKVAARRAVDSLSADGLTNIRAALDVAAKVLDGRRLSNPVSSVVLLSDGQDNQTMGGVTKARTYDALVPPSLAAGGGGATPVHAFGFGTDHDAAAMHAMSKMTRGTFSFVENLSVVQDTFARCVGGIMSVAAQAARIGVECVDPGVRVRAVKSGRYESRIDADGRAATVDVGELYAEEDRRFLVFLDVPRAAGDDGATRLIDVRCTYRDTATGQTVEVSCGEAAAVVSRPVDAAGVAASVEARRILDARRASLIASAASGDAMVRALVAEMEELGERVASEREYARYGRACVLSGMSSHAQQRASSVRLTGGNSAFGASAAAFATPAMRRMERMSEMARAPQQQQQQQVASPVTAEKNGGGRKVVVHGWMQNWRRLSLV</sequence>
<dbReference type="InterPro" id="IPR036465">
    <property type="entry name" value="vWFA_dom_sf"/>
</dbReference>
<dbReference type="PANTHER" id="PTHR10579">
    <property type="entry name" value="CALCIUM-ACTIVATED CHLORIDE CHANNEL REGULATOR"/>
    <property type="match status" value="1"/>
</dbReference>
<feature type="region of interest" description="Disordered" evidence="2">
    <location>
        <begin position="532"/>
        <end position="552"/>
    </location>
</feature>
<dbReference type="AlphaFoldDB" id="A0A0D9WMZ2"/>
<dbReference type="SMART" id="SM00327">
    <property type="entry name" value="VWA"/>
    <property type="match status" value="1"/>
</dbReference>
<dbReference type="SUPFAM" id="SSF57850">
    <property type="entry name" value="RING/U-box"/>
    <property type="match status" value="1"/>
</dbReference>
<feature type="domain" description="VWFA" evidence="4">
    <location>
        <begin position="136"/>
        <end position="318"/>
    </location>
</feature>
<dbReference type="PROSITE" id="PS50234">
    <property type="entry name" value="VWFA"/>
    <property type="match status" value="1"/>
</dbReference>
<evidence type="ECO:0000259" key="4">
    <source>
        <dbReference type="PROSITE" id="PS50234"/>
    </source>
</evidence>
<keyword evidence="1" id="KW-0863">Zinc-finger</keyword>
<dbReference type="PANTHER" id="PTHR10579:SF135">
    <property type="entry name" value="OS12G0203500 PROTEIN"/>
    <property type="match status" value="1"/>
</dbReference>
<dbReference type="HOGENOM" id="CLU_006228_2_0_1"/>
<keyword evidence="1" id="KW-0862">Zinc</keyword>
<keyword evidence="1" id="KW-0479">Metal-binding</keyword>
<evidence type="ECO:0008006" key="7">
    <source>
        <dbReference type="Google" id="ProtNLM"/>
    </source>
</evidence>
<dbReference type="GO" id="GO:0008270">
    <property type="term" value="F:zinc ion binding"/>
    <property type="evidence" value="ECO:0007669"/>
    <property type="project" value="UniProtKB-KW"/>
</dbReference>
<evidence type="ECO:0000256" key="2">
    <source>
        <dbReference type="SAM" id="MobiDB-lite"/>
    </source>
</evidence>
<dbReference type="STRING" id="77586.A0A0D9WMZ2"/>
<dbReference type="Gene3D" id="3.40.50.410">
    <property type="entry name" value="von Willebrand factor, type A domain"/>
    <property type="match status" value="1"/>
</dbReference>
<reference evidence="5" key="3">
    <citation type="submission" date="2015-04" db="UniProtKB">
        <authorList>
            <consortium name="EnsemblPlants"/>
        </authorList>
    </citation>
    <scope>IDENTIFICATION</scope>
</reference>
<evidence type="ECO:0000259" key="3">
    <source>
        <dbReference type="PROSITE" id="PS50089"/>
    </source>
</evidence>
<dbReference type="InterPro" id="IPR032838">
    <property type="entry name" value="Vwaint_dom"/>
</dbReference>
<protein>
    <recommendedName>
        <fullName evidence="7">RING-type domain-containing protein</fullName>
    </recommendedName>
</protein>
<dbReference type="InterPro" id="IPR051266">
    <property type="entry name" value="CLCR"/>
</dbReference>
<evidence type="ECO:0000313" key="6">
    <source>
        <dbReference type="Proteomes" id="UP000032180"/>
    </source>
</evidence>
<dbReference type="SMART" id="SM00184">
    <property type="entry name" value="RING"/>
    <property type="match status" value="1"/>
</dbReference>